<evidence type="ECO:0000259" key="8">
    <source>
        <dbReference type="PROSITE" id="PS50109"/>
    </source>
</evidence>
<evidence type="ECO:0000313" key="11">
    <source>
        <dbReference type="EMBL" id="ADV63753.1"/>
    </source>
</evidence>
<dbReference type="eggNOG" id="COG2202">
    <property type="taxonomic scope" value="Bacteria"/>
</dbReference>
<dbReference type="InterPro" id="IPR052162">
    <property type="entry name" value="Sensor_kinase/Photoreceptor"/>
</dbReference>
<dbReference type="Pfam" id="PF00512">
    <property type="entry name" value="HisKA"/>
    <property type="match status" value="1"/>
</dbReference>
<feature type="domain" description="PAC" evidence="10">
    <location>
        <begin position="753"/>
        <end position="805"/>
    </location>
</feature>
<evidence type="ECO:0000259" key="10">
    <source>
        <dbReference type="PROSITE" id="PS50113"/>
    </source>
</evidence>
<dbReference type="SUPFAM" id="SSF55874">
    <property type="entry name" value="ATPase domain of HSP90 chaperone/DNA topoisomerase II/histidine kinase"/>
    <property type="match status" value="1"/>
</dbReference>
<dbReference type="InterPro" id="IPR004358">
    <property type="entry name" value="Sig_transdc_His_kin-like_C"/>
</dbReference>
<dbReference type="InParanoid" id="E8R4F8"/>
<feature type="domain" description="Histidine kinase" evidence="8">
    <location>
        <begin position="1019"/>
        <end position="1259"/>
    </location>
</feature>
<dbReference type="PANTHER" id="PTHR43304:SF1">
    <property type="entry name" value="PAC DOMAIN-CONTAINING PROTEIN"/>
    <property type="match status" value="1"/>
</dbReference>
<dbReference type="eggNOG" id="COG4191">
    <property type="taxonomic scope" value="Bacteria"/>
</dbReference>
<feature type="domain" description="PAS" evidence="9">
    <location>
        <begin position="530"/>
        <end position="590"/>
    </location>
</feature>
<feature type="region of interest" description="Disordered" evidence="7">
    <location>
        <begin position="200"/>
        <end position="221"/>
    </location>
</feature>
<dbReference type="OrthoDB" id="290376at2"/>
<comment type="catalytic activity">
    <reaction evidence="1">
        <text>ATP + protein L-histidine = ADP + protein N-phospho-L-histidine.</text>
        <dbReference type="EC" id="2.7.13.3"/>
    </reaction>
</comment>
<dbReference type="Gene3D" id="3.30.565.10">
    <property type="entry name" value="Histidine kinase-like ATPase, C-terminal domain"/>
    <property type="match status" value="1"/>
</dbReference>
<evidence type="ECO:0000256" key="3">
    <source>
        <dbReference type="ARBA" id="ARBA00022553"/>
    </source>
</evidence>
<feature type="coiled-coil region" evidence="6">
    <location>
        <begin position="796"/>
        <end position="834"/>
    </location>
</feature>
<keyword evidence="4" id="KW-0808">Transferase</keyword>
<dbReference type="STRING" id="575540.Isop_3189"/>
<evidence type="ECO:0000256" key="1">
    <source>
        <dbReference type="ARBA" id="ARBA00000085"/>
    </source>
</evidence>
<protein>
    <recommendedName>
        <fullName evidence="2">histidine kinase</fullName>
        <ecNumber evidence="2">2.7.13.3</ecNumber>
    </recommendedName>
</protein>
<dbReference type="InterPro" id="IPR005467">
    <property type="entry name" value="His_kinase_dom"/>
</dbReference>
<evidence type="ECO:0000256" key="7">
    <source>
        <dbReference type="SAM" id="MobiDB-lite"/>
    </source>
</evidence>
<evidence type="ECO:0000256" key="6">
    <source>
        <dbReference type="SAM" id="Coils"/>
    </source>
</evidence>
<feature type="domain" description="PAC" evidence="10">
    <location>
        <begin position="623"/>
        <end position="676"/>
    </location>
</feature>
<feature type="compositionally biased region" description="Pro residues" evidence="7">
    <location>
        <begin position="1280"/>
        <end position="1290"/>
    </location>
</feature>
<dbReference type="InterPro" id="IPR003661">
    <property type="entry name" value="HisK_dim/P_dom"/>
</dbReference>
<dbReference type="HOGENOM" id="CLU_262282_0_0_0"/>
<dbReference type="InterPro" id="IPR013656">
    <property type="entry name" value="PAS_4"/>
</dbReference>
<dbReference type="Gene3D" id="1.10.287.130">
    <property type="match status" value="1"/>
</dbReference>
<evidence type="ECO:0000256" key="2">
    <source>
        <dbReference type="ARBA" id="ARBA00012438"/>
    </source>
</evidence>
<dbReference type="SMART" id="SM00091">
    <property type="entry name" value="PAS"/>
    <property type="match status" value="6"/>
</dbReference>
<dbReference type="SMART" id="SM00086">
    <property type="entry name" value="PAC"/>
    <property type="match status" value="3"/>
</dbReference>
<accession>E8R4F8</accession>
<evidence type="ECO:0000256" key="4">
    <source>
        <dbReference type="ARBA" id="ARBA00022679"/>
    </source>
</evidence>
<dbReference type="SMART" id="SM00388">
    <property type="entry name" value="HisKA"/>
    <property type="match status" value="1"/>
</dbReference>
<dbReference type="InterPro" id="IPR036890">
    <property type="entry name" value="HATPase_C_sf"/>
</dbReference>
<dbReference type="EC" id="2.7.13.3" evidence="2"/>
<dbReference type="PROSITE" id="PS50113">
    <property type="entry name" value="PAC"/>
    <property type="match status" value="3"/>
</dbReference>
<keyword evidence="3" id="KW-0597">Phosphoprotein</keyword>
<dbReference type="InterPro" id="IPR001610">
    <property type="entry name" value="PAC"/>
</dbReference>
<dbReference type="SUPFAM" id="SSF55785">
    <property type="entry name" value="PYP-like sensor domain (PAS domain)"/>
    <property type="match status" value="6"/>
</dbReference>
<dbReference type="GO" id="GO:0000155">
    <property type="term" value="F:phosphorelay sensor kinase activity"/>
    <property type="evidence" value="ECO:0007669"/>
    <property type="project" value="InterPro"/>
</dbReference>
<feature type="domain" description="PAC" evidence="10">
    <location>
        <begin position="947"/>
        <end position="999"/>
    </location>
</feature>
<name>E8R4F8_ISOPI</name>
<dbReference type="Proteomes" id="UP000008631">
    <property type="component" value="Chromosome"/>
</dbReference>
<feature type="domain" description="PAS" evidence="9">
    <location>
        <begin position="249"/>
        <end position="321"/>
    </location>
</feature>
<proteinExistence type="predicted"/>
<dbReference type="PROSITE" id="PS50109">
    <property type="entry name" value="HIS_KIN"/>
    <property type="match status" value="1"/>
</dbReference>
<dbReference type="PROSITE" id="PS50112">
    <property type="entry name" value="PAS"/>
    <property type="match status" value="3"/>
</dbReference>
<evidence type="ECO:0000259" key="9">
    <source>
        <dbReference type="PROSITE" id="PS50112"/>
    </source>
</evidence>
<dbReference type="PRINTS" id="PR00344">
    <property type="entry name" value="BCTRLSENSOR"/>
</dbReference>
<dbReference type="InterPro" id="IPR003594">
    <property type="entry name" value="HATPase_dom"/>
</dbReference>
<dbReference type="SMART" id="SM00387">
    <property type="entry name" value="HATPase_c"/>
    <property type="match status" value="1"/>
</dbReference>
<gene>
    <name evidence="11" type="ordered locus">Isop_3189</name>
</gene>
<feature type="coiled-coil region" evidence="6">
    <location>
        <begin position="660"/>
        <end position="687"/>
    </location>
</feature>
<dbReference type="InterPro" id="IPR000014">
    <property type="entry name" value="PAS"/>
</dbReference>
<keyword evidence="12" id="KW-1185">Reference proteome</keyword>
<reference evidence="11 12" key="2">
    <citation type="journal article" date="2011" name="Stand. Genomic Sci.">
        <title>Complete genome sequence of Isosphaera pallida type strain (IS1B).</title>
        <authorList>
            <consortium name="US DOE Joint Genome Institute (JGI-PGF)"/>
            <person name="Goker M."/>
            <person name="Cleland D."/>
            <person name="Saunders E."/>
            <person name="Lapidus A."/>
            <person name="Nolan M."/>
            <person name="Lucas S."/>
            <person name="Hammon N."/>
            <person name="Deshpande S."/>
            <person name="Cheng J.F."/>
            <person name="Tapia R."/>
            <person name="Han C."/>
            <person name="Goodwin L."/>
            <person name="Pitluck S."/>
            <person name="Liolios K."/>
            <person name="Pagani I."/>
            <person name="Ivanova N."/>
            <person name="Mavromatis K."/>
            <person name="Pati A."/>
            <person name="Chen A."/>
            <person name="Palaniappan K."/>
            <person name="Land M."/>
            <person name="Hauser L."/>
            <person name="Chang Y.J."/>
            <person name="Jeffries C.D."/>
            <person name="Detter J.C."/>
            <person name="Beck B."/>
            <person name="Woyke T."/>
            <person name="Bristow J."/>
            <person name="Eisen J.A."/>
            <person name="Markowitz V."/>
            <person name="Hugenholtz P."/>
            <person name="Kyrpides N.C."/>
            <person name="Klenk H.P."/>
        </authorList>
    </citation>
    <scope>NUCLEOTIDE SEQUENCE [LARGE SCALE GENOMIC DNA]</scope>
    <source>
        <strain evidence="12">ATCC 43644 / DSM 9630 / IS1B</strain>
    </source>
</reference>
<dbReference type="CDD" id="cd00130">
    <property type="entry name" value="PAS"/>
    <property type="match status" value="5"/>
</dbReference>
<evidence type="ECO:0000313" key="12">
    <source>
        <dbReference type="Proteomes" id="UP000008631"/>
    </source>
</evidence>
<dbReference type="InterPro" id="IPR013655">
    <property type="entry name" value="PAS_fold_3"/>
</dbReference>
<dbReference type="Pfam" id="PF13426">
    <property type="entry name" value="PAS_9"/>
    <property type="match status" value="1"/>
</dbReference>
<dbReference type="KEGG" id="ipa:Isop_3189"/>
<organism evidence="11 12">
    <name type="scientific">Isosphaera pallida (strain ATCC 43644 / DSM 9630 / IS1B)</name>
    <dbReference type="NCBI Taxonomy" id="575540"/>
    <lineage>
        <taxon>Bacteria</taxon>
        <taxon>Pseudomonadati</taxon>
        <taxon>Planctomycetota</taxon>
        <taxon>Planctomycetia</taxon>
        <taxon>Isosphaerales</taxon>
        <taxon>Isosphaeraceae</taxon>
        <taxon>Isosphaera</taxon>
    </lineage>
</organism>
<feature type="region of interest" description="Disordered" evidence="7">
    <location>
        <begin position="1255"/>
        <end position="1290"/>
    </location>
</feature>
<dbReference type="SUPFAM" id="SSF47384">
    <property type="entry name" value="Homodimeric domain of signal transducing histidine kinase"/>
    <property type="match status" value="1"/>
</dbReference>
<evidence type="ECO:0000256" key="5">
    <source>
        <dbReference type="ARBA" id="ARBA00022777"/>
    </source>
</evidence>
<reference key="1">
    <citation type="submission" date="2010-11" db="EMBL/GenBank/DDBJ databases">
        <title>The complete sequence of chromosome of Isophaera pallida ATCC 43644.</title>
        <authorList>
            <consortium name="US DOE Joint Genome Institute (JGI-PGF)"/>
            <person name="Lucas S."/>
            <person name="Copeland A."/>
            <person name="Lapidus A."/>
            <person name="Bruce D."/>
            <person name="Goodwin L."/>
            <person name="Pitluck S."/>
            <person name="Kyrpides N."/>
            <person name="Mavromatis K."/>
            <person name="Pagani I."/>
            <person name="Ivanova N."/>
            <person name="Saunders E."/>
            <person name="Brettin T."/>
            <person name="Detter J.C."/>
            <person name="Han C."/>
            <person name="Tapia R."/>
            <person name="Land M."/>
            <person name="Hauser L."/>
            <person name="Markowitz V."/>
            <person name="Cheng J.-F."/>
            <person name="Hugenholtz P."/>
            <person name="Woyke T."/>
            <person name="Wu D."/>
            <person name="Eisen J.A."/>
        </authorList>
    </citation>
    <scope>NUCLEOTIDE SEQUENCE</scope>
    <source>
        <strain>ATCC 43644</strain>
    </source>
</reference>
<dbReference type="NCBIfam" id="TIGR00229">
    <property type="entry name" value="sensory_box"/>
    <property type="match status" value="2"/>
</dbReference>
<dbReference type="Pfam" id="PF02518">
    <property type="entry name" value="HATPase_c"/>
    <property type="match status" value="1"/>
</dbReference>
<dbReference type="InterPro" id="IPR036097">
    <property type="entry name" value="HisK_dim/P_sf"/>
</dbReference>
<dbReference type="Gene3D" id="3.30.450.20">
    <property type="entry name" value="PAS domain"/>
    <property type="match status" value="6"/>
</dbReference>
<keyword evidence="6" id="KW-0175">Coiled coil</keyword>
<dbReference type="PANTHER" id="PTHR43304">
    <property type="entry name" value="PHYTOCHROME-LIKE PROTEIN CPH1"/>
    <property type="match status" value="1"/>
</dbReference>
<sequence length="1290" mass="142904">MGANVMTKAGWTRIATWTASLAILASAKAVEVGREGIAFANSPTDWAAAVLGRLTRDLAILGLAASPWLVWWRIQTRTSRPPLVASNAPPCEADPNSELVPGRLFEALRDHGGIGMAVLRGDRIVWANAALGRFLDLPPLDLTGRALTDFLDPDDVGKSDFHKREVGQEHRSSYSMEQTYRTNKGRRRVGLTTVVPLAKLDPASLTPPAEDAPNQSPSPKGNAFPSIPVLVIIEDWTERTQAIELLRDQERLNRRILRDLPDALGRFDSQNRLTTANPSLQRLLGANSFDEIAGKTIEELALPANMRERLQRAIHQARTQRDPVTFELMSSLTSTSGPTVPAGGSYHSQRIYTCRVVLESEPAGSDSSSAVTRPPHQGGLLWIARDETERLRAEVQLRQSEALLVGLLNTSLNGVVALKAIRDGSKAIVDFRIILVNRAAEAILGLPLERLQGGCLLELRPDHQRDGLFDLYVGVVETGVPQCFDHHFGDDCPGAAWQRIAATRLDAERLALTLMDLTSIKREEAHHRQRERFIQRVADTSPSLLYLYDLEQRVVRYANRQTARLLGLPADEVAARAASRPLFDTLFPLDPQSQASDGGPPRLVPEVAEYVRALTELPPDGFLEREVEIPGPDGLPRWLSCRETLAERHPDGRPRVVLGAAQDVTERKRAQERLEESEKRYRTIVEEQSELVCRYQPDGTITYINQAYCQLLGMNRDDLIGTSFLPPIGDLETSVPGMVVSDSGVPEPLRTDHPYEQALILRDGSIRWIQWTNRALCDEHGRVLEYQAVGRDMTHQRLLNEQLHEARAQLERRVEERTRELRQANDQLTREIAERLRTEQALRDSEHLFRQLAENVEEVLWMERPSKGTTSPLGQVWEESPAALVDSPTATAPRGLPLYLSPAYQRVWERRPEPGDTVESAFLAWVHPEDQPAWREARAAQLRGLPTDLEYRIQTPSESIRWIWERVFPVVGPSGKVESLTGLAVDLTQRKRGEQAARLHLEELAHLGRLSTMGEMATAMAHELNQPLAAISNYTMGCVRRLRAGDPPAQPELIKALEAAAQEAQRAGGIIKRLRSFVRKRRPDDPIDRVEIDPGEILAEVVRLASSEIRSRSVELRQTISPHLPKVRVDLIQIEQVLLNLIRNALDAMESRPAGERVLTLTAEGVAAAEFPSQDSASGQAADPTEPAAVRFAVQDTGTGLDETILEHLFEPFATTKPHGMGFGLVISRSIIEAHGGSLQGANHPEGGALFQFFLPVASPPPGDPLDQPAVTPSISENPSPLPSPQSPST</sequence>
<dbReference type="Pfam" id="PF08447">
    <property type="entry name" value="PAS_3"/>
    <property type="match status" value="1"/>
</dbReference>
<dbReference type="CDD" id="cd00082">
    <property type="entry name" value="HisKA"/>
    <property type="match status" value="1"/>
</dbReference>
<dbReference type="InterPro" id="IPR035965">
    <property type="entry name" value="PAS-like_dom_sf"/>
</dbReference>
<keyword evidence="5 11" id="KW-0418">Kinase</keyword>
<dbReference type="EMBL" id="CP002353">
    <property type="protein sequence ID" value="ADV63753.1"/>
    <property type="molecule type" value="Genomic_DNA"/>
</dbReference>
<dbReference type="Pfam" id="PF08448">
    <property type="entry name" value="PAS_4"/>
    <property type="match status" value="4"/>
</dbReference>
<feature type="domain" description="PAS" evidence="9">
    <location>
        <begin position="677"/>
        <end position="725"/>
    </location>
</feature>
<dbReference type="InterPro" id="IPR000700">
    <property type="entry name" value="PAS-assoc_C"/>
</dbReference>